<protein>
    <submittedName>
        <fullName evidence="1">Uncharacterized protein</fullName>
    </submittedName>
</protein>
<comment type="caution">
    <text evidence="1">The sequence shown here is derived from an EMBL/GenBank/DDBJ whole genome shotgun (WGS) entry which is preliminary data.</text>
</comment>
<gene>
    <name evidence="1" type="ORF">C802_00114</name>
</gene>
<dbReference type="Proteomes" id="UP000014200">
    <property type="component" value="Unassembled WGS sequence"/>
</dbReference>
<dbReference type="HOGENOM" id="CLU_253702_0_0_10"/>
<keyword evidence="2" id="KW-1185">Reference proteome</keyword>
<organism evidence="1 2">
    <name type="scientific">Phocaeicola sartorii</name>
    <dbReference type="NCBI Taxonomy" id="671267"/>
    <lineage>
        <taxon>Bacteria</taxon>
        <taxon>Pseudomonadati</taxon>
        <taxon>Bacteroidota</taxon>
        <taxon>Bacteroidia</taxon>
        <taxon>Bacteroidales</taxon>
        <taxon>Bacteroidaceae</taxon>
        <taxon>Phocaeicola</taxon>
    </lineage>
</organism>
<dbReference type="STRING" id="1235788.C802_00114"/>
<accession>R9IDG2</accession>
<name>R9IDG2_9BACT</name>
<sequence length="1410" mass="158856">MKIHFNNNEIDILVDTSSYRYTALQNVGTLYLYFASEEFINIPVGAYCIYKNITYYLMNPNDFKKKSSRNFEYTIVMYDIGAILGKYKCRDIVSKRLKFDYTAKPHEHLQLIVDNLNMRDSGWKVGECIEAEEKTINYNHTFCSEALPNIANIFKTEYEIDPAIKTVHLRKVEYNKNEPLPLEYGKDKGFVPGLGRSSQSGNRPVTILYVQGGEQNIDFSKYGSKELLLPKNQRLEYEGRTYVSDADGLYIKRADTPLRDVQEDSLDCSHISPKRVGGVSNVVVSDKEKNFYDFIDSSIPNDLNFEDCLIEGNTMTVIFQSGMLAGKEFEVKYIHKERKFLITPQEIDGQIMPNDIYKPNLGDKYAVFGIQLPDAYICNNSTKEGASWDMFREAAKYLYENEDPKFTFKGELDSIYSKKRWLSIGGKIKLGGYILFKDPQFIPEGIKIRITSIKEYIHRPYSPIIELSNTTTGATISSELNKIESNEIKTDNQYKSSIQFTKRRFRDAKETISMLNDALLHFSGSISPISVQTMSLLVGDESLQFRFVNNKTNPTQVEYLVTYDNAKKVLSAPGGILQHMTIGIDTLSSGHKASEYKFWDIEKYTSPTLTETVGYYLYVKANRNGTTGSYVLSKNAIKLEGVEGYYHFLVGILNSEFEEDRSFVELFGFTEILPGRITTDRIVSSDGLNFMDFVNNAFRVGDSDSYFDWNTRGDKKLRLRGTIVQSESGDESPIGCFRYVYDNSYTYYWGDEVIYDDGTGYSMYRFVSKNPVKGISPKNSNYWIIVAQRGVGISNTDVLYAISSNNTTAPTSGWQTTAPAWEDGYYIWSKTKVVYTDGDIVYTDAACITGGKGETGNGISSIIEQYYLSSSATSLLNGSWSNSSPTWKNGWYIWTRSVINYTNGNSITTEAICVTGEKGDDGINGDYFEYRYAVNGSRSTPPSLSKTSRNPSGWSTTVPTVGNLQYLWFTVAKINGETNSLIQNWSTPARQTPYDGVDGRNGDTGPTMVYRGIYASDKVYYGTSKRVDAVKYNGHYYVARVDAGNGYLNHVPTDTAYWNDFGAEFESIATNLLLAEGANIGDWFMSGGKIVSTLLDGNKIILDASMARIIIESKRISGDYTYGGEWSSFTYPSLWKQYGQSLTNEEEEGYEYIYCRTTTNNRPSTPSGKNVSGYLPDGWTYYSQGVNSTYQYEWMSRRYQKGLHSKIELNAGNGLIEARNDMGVSYMTPGGIFSNWANTDAVSATLGITRKAAIVGLGFGNLDKSQWDNENFIAGIYGTASNRGTAPAYGGFFQNLMAAGLLLNVKSIDDNSGTTYLTEYQSFVLGLTNKGVTKNVYLPNDGIVGRFVFVKQIGVGQLKFYPRSGQYIHDDSSANDYYDIPEGWMGVFVFTRFMFNGVLRQCWTVSRFRF</sequence>
<dbReference type="PATRIC" id="fig|1235788.3.peg.107"/>
<dbReference type="RefSeq" id="WP_016274607.1">
    <property type="nucleotide sequence ID" value="NZ_KE159493.1"/>
</dbReference>
<dbReference type="EMBL" id="ASSP01000003">
    <property type="protein sequence ID" value="EOS16435.1"/>
    <property type="molecule type" value="Genomic_DNA"/>
</dbReference>
<proteinExistence type="predicted"/>
<evidence type="ECO:0000313" key="2">
    <source>
        <dbReference type="Proteomes" id="UP000014200"/>
    </source>
</evidence>
<evidence type="ECO:0000313" key="1">
    <source>
        <dbReference type="EMBL" id="EOS16435.1"/>
    </source>
</evidence>
<reference evidence="1 2" key="1">
    <citation type="submission" date="2013-04" db="EMBL/GenBank/DDBJ databases">
        <title>The Genome Sequence of Bacteroides massiliensis dnLKV3.</title>
        <authorList>
            <consortium name="The Broad Institute Genomics Platform"/>
            <consortium name="The Broad Institute Genome Sequencing Center for Infectious Disease"/>
            <person name="Earl A."/>
            <person name="Xavier R."/>
            <person name="Kuhn K."/>
            <person name="Stappenbeck T."/>
            <person name="Walker B."/>
            <person name="Young S."/>
            <person name="Zeng Q."/>
            <person name="Gargeya S."/>
            <person name="Fitzgerald M."/>
            <person name="Haas B."/>
            <person name="Abouelleil A."/>
            <person name="Allen A.W."/>
            <person name="Alvarado L."/>
            <person name="Arachchi H.M."/>
            <person name="Berlin A.M."/>
            <person name="Chapman S.B."/>
            <person name="Gainer-Dewar J."/>
            <person name="Goldberg J."/>
            <person name="Griggs A."/>
            <person name="Gujja S."/>
            <person name="Hansen M."/>
            <person name="Howarth C."/>
            <person name="Imamovic A."/>
            <person name="Ireland A."/>
            <person name="Larimer J."/>
            <person name="McCowan C."/>
            <person name="Murphy C."/>
            <person name="Pearson M."/>
            <person name="Poon T.W."/>
            <person name="Priest M."/>
            <person name="Roberts A."/>
            <person name="Saif S."/>
            <person name="Shea T."/>
            <person name="Sisk P."/>
            <person name="Sykes S."/>
            <person name="Wortman J."/>
            <person name="Nusbaum C."/>
            <person name="Birren B."/>
        </authorList>
    </citation>
    <scope>NUCLEOTIDE SEQUENCE [LARGE SCALE GENOMIC DNA]</scope>
    <source>
        <strain evidence="2">dnLKV3</strain>
    </source>
</reference>